<organism evidence="3 4">
    <name type="scientific">Meridianimarinicoccus roseus</name>
    <dbReference type="NCBI Taxonomy" id="2072018"/>
    <lineage>
        <taxon>Bacteria</taxon>
        <taxon>Pseudomonadati</taxon>
        <taxon>Pseudomonadota</taxon>
        <taxon>Alphaproteobacteria</taxon>
        <taxon>Rhodobacterales</taxon>
        <taxon>Paracoccaceae</taxon>
        <taxon>Meridianimarinicoccus</taxon>
    </lineage>
</organism>
<proteinExistence type="predicted"/>
<evidence type="ECO:0000313" key="4">
    <source>
        <dbReference type="Proteomes" id="UP000245680"/>
    </source>
</evidence>
<dbReference type="InterPro" id="IPR036508">
    <property type="entry name" value="Chitin-bd_dom_sf"/>
</dbReference>
<evidence type="ECO:0000256" key="1">
    <source>
        <dbReference type="SAM" id="SignalP"/>
    </source>
</evidence>
<feature type="chain" id="PRO_5015854530" description="Chitin-binding type-2 domain-containing protein" evidence="1">
    <location>
        <begin position="22"/>
        <end position="52"/>
    </location>
</feature>
<dbReference type="OrthoDB" id="7875269at2"/>
<dbReference type="AlphaFoldDB" id="A0A2V2LGH7"/>
<dbReference type="EMBL" id="QGKU01000031">
    <property type="protein sequence ID" value="PWR03031.1"/>
    <property type="molecule type" value="Genomic_DNA"/>
</dbReference>
<keyword evidence="4" id="KW-1185">Reference proteome</keyword>
<evidence type="ECO:0000313" key="3">
    <source>
        <dbReference type="EMBL" id="PWR03031.1"/>
    </source>
</evidence>
<accession>A0A2V2LGH7</accession>
<evidence type="ECO:0000259" key="2">
    <source>
        <dbReference type="Pfam" id="PF01607"/>
    </source>
</evidence>
<dbReference type="InterPro" id="IPR002557">
    <property type="entry name" value="Chitin-bd_dom"/>
</dbReference>
<dbReference type="RefSeq" id="WP_109811337.1">
    <property type="nucleotide sequence ID" value="NZ_QGKU01000031.1"/>
</dbReference>
<comment type="caution">
    <text evidence="3">The sequence shown here is derived from an EMBL/GenBank/DDBJ whole genome shotgun (WGS) entry which is preliminary data.</text>
</comment>
<dbReference type="PROSITE" id="PS51257">
    <property type="entry name" value="PROKAR_LIPOPROTEIN"/>
    <property type="match status" value="1"/>
</dbReference>
<reference evidence="3 4" key="1">
    <citation type="submission" date="2018-05" db="EMBL/GenBank/DDBJ databases">
        <title>Rhodobacteraceae gen. nov., sp. nov. isolated from sea water.</title>
        <authorList>
            <person name="Ren Y."/>
        </authorList>
    </citation>
    <scope>NUCLEOTIDE SEQUENCE [LARGE SCALE GENOMIC DNA]</scope>
    <source>
        <strain evidence="3 4">TG-679</strain>
    </source>
</reference>
<protein>
    <recommendedName>
        <fullName evidence="2">Chitin-binding type-2 domain-containing protein</fullName>
    </recommendedName>
</protein>
<dbReference type="GO" id="GO:0008061">
    <property type="term" value="F:chitin binding"/>
    <property type="evidence" value="ECO:0007669"/>
    <property type="project" value="InterPro"/>
</dbReference>
<feature type="domain" description="Chitin-binding type-2" evidence="2">
    <location>
        <begin position="22"/>
        <end position="50"/>
    </location>
</feature>
<dbReference type="SUPFAM" id="SSF57625">
    <property type="entry name" value="Invertebrate chitin-binding proteins"/>
    <property type="match status" value="1"/>
</dbReference>
<dbReference type="GO" id="GO:0005576">
    <property type="term" value="C:extracellular region"/>
    <property type="evidence" value="ECO:0007669"/>
    <property type="project" value="InterPro"/>
</dbReference>
<dbReference type="Pfam" id="PF01607">
    <property type="entry name" value="CBM_14"/>
    <property type="match status" value="1"/>
</dbReference>
<feature type="signal peptide" evidence="1">
    <location>
        <begin position="1"/>
        <end position="21"/>
    </location>
</feature>
<name>A0A2V2LGH7_9RHOB</name>
<keyword evidence="1" id="KW-0732">Signal</keyword>
<gene>
    <name evidence="3" type="ORF">DKT77_08825</name>
</gene>
<dbReference type="Proteomes" id="UP000245680">
    <property type="component" value="Unassembled WGS sequence"/>
</dbReference>
<sequence length="52" mass="5213">MNAKIILTAVVLAASPGIALASCSWGKSQAASCAAGSVWDSESQRCVVQSTS</sequence>